<protein>
    <recommendedName>
        <fullName evidence="2">Probable double zinc ribbon domain-containing protein</fullName>
    </recommendedName>
</protein>
<dbReference type="EMBL" id="ML975269">
    <property type="protein sequence ID" value="KAF1836800.1"/>
    <property type="molecule type" value="Genomic_DNA"/>
</dbReference>
<evidence type="ECO:0000313" key="4">
    <source>
        <dbReference type="Proteomes" id="UP000800040"/>
    </source>
</evidence>
<organism evidence="3 4">
    <name type="scientific">Decorospora gaudefroyi</name>
    <dbReference type="NCBI Taxonomy" id="184978"/>
    <lineage>
        <taxon>Eukaryota</taxon>
        <taxon>Fungi</taxon>
        <taxon>Dikarya</taxon>
        <taxon>Ascomycota</taxon>
        <taxon>Pezizomycotina</taxon>
        <taxon>Dothideomycetes</taxon>
        <taxon>Pleosporomycetidae</taxon>
        <taxon>Pleosporales</taxon>
        <taxon>Pleosporineae</taxon>
        <taxon>Pleosporaceae</taxon>
        <taxon>Decorospora</taxon>
    </lineage>
</organism>
<dbReference type="Proteomes" id="UP000800040">
    <property type="component" value="Unassembled WGS sequence"/>
</dbReference>
<evidence type="ECO:0000313" key="3">
    <source>
        <dbReference type="EMBL" id="KAF1836800.1"/>
    </source>
</evidence>
<feature type="compositionally biased region" description="Gly residues" evidence="1">
    <location>
        <begin position="213"/>
        <end position="223"/>
    </location>
</feature>
<evidence type="ECO:0000259" key="2">
    <source>
        <dbReference type="Pfam" id="PF26652"/>
    </source>
</evidence>
<feature type="domain" description="Probable double zinc ribbon" evidence="2">
    <location>
        <begin position="58"/>
        <end position="152"/>
    </location>
</feature>
<dbReference type="InterPro" id="IPR058253">
    <property type="entry name" value="Zn_ribbon_double"/>
</dbReference>
<dbReference type="AlphaFoldDB" id="A0A6A5KL19"/>
<evidence type="ECO:0000256" key="1">
    <source>
        <dbReference type="SAM" id="MobiDB-lite"/>
    </source>
</evidence>
<sequence>MYICQTPQTPKNHPRLITMLKNASICGRLLKFFHRPSRLSKTKALVLEAEHKSQNRVGTWKCACGHHNAIYHLLEPSIHPLGLFQCRKCPLLWHPSICPSITSPTVSVRFHTVQPTAVGDARTIHAPQNCCMSYGYICLGYGCGLTWRTEINAEWFIGRKRRVLVLDGKRWKLRLVPRSSAADAGPVAVAASSVTGPDVVSSEDSQGKMGVTVGHGGHSGADR</sequence>
<reference evidence="3" key="1">
    <citation type="submission" date="2020-01" db="EMBL/GenBank/DDBJ databases">
        <authorList>
            <consortium name="DOE Joint Genome Institute"/>
            <person name="Haridas S."/>
            <person name="Albert R."/>
            <person name="Binder M."/>
            <person name="Bloem J."/>
            <person name="Labutti K."/>
            <person name="Salamov A."/>
            <person name="Andreopoulos B."/>
            <person name="Baker S.E."/>
            <person name="Barry K."/>
            <person name="Bills G."/>
            <person name="Bluhm B.H."/>
            <person name="Cannon C."/>
            <person name="Castanera R."/>
            <person name="Culley D.E."/>
            <person name="Daum C."/>
            <person name="Ezra D."/>
            <person name="Gonzalez J.B."/>
            <person name="Henrissat B."/>
            <person name="Kuo A."/>
            <person name="Liang C."/>
            <person name="Lipzen A."/>
            <person name="Lutzoni F."/>
            <person name="Magnuson J."/>
            <person name="Mondo S."/>
            <person name="Nolan M."/>
            <person name="Ohm R."/>
            <person name="Pangilinan J."/>
            <person name="Park H.-J."/>
            <person name="Ramirez L."/>
            <person name="Alfaro M."/>
            <person name="Sun H."/>
            <person name="Tritt A."/>
            <person name="Yoshinaga Y."/>
            <person name="Zwiers L.-H."/>
            <person name="Turgeon B.G."/>
            <person name="Goodwin S.B."/>
            <person name="Spatafora J.W."/>
            <person name="Crous P.W."/>
            <person name="Grigoriev I.V."/>
        </authorList>
    </citation>
    <scope>NUCLEOTIDE SEQUENCE</scope>
    <source>
        <strain evidence="3">P77</strain>
    </source>
</reference>
<keyword evidence="4" id="KW-1185">Reference proteome</keyword>
<dbReference type="OrthoDB" id="3765785at2759"/>
<gene>
    <name evidence="3" type="ORF">BDW02DRAFT_614518</name>
</gene>
<name>A0A6A5KL19_9PLEO</name>
<feature type="region of interest" description="Disordered" evidence="1">
    <location>
        <begin position="197"/>
        <end position="223"/>
    </location>
</feature>
<accession>A0A6A5KL19</accession>
<dbReference type="Pfam" id="PF26652">
    <property type="entry name" value="Zn_ribbon_double"/>
    <property type="match status" value="1"/>
</dbReference>
<proteinExistence type="predicted"/>